<dbReference type="EMBL" id="CP012074">
    <property type="protein sequence ID" value="AKU69278.1"/>
    <property type="molecule type" value="Genomic_DNA"/>
</dbReference>
<evidence type="ECO:0000256" key="2">
    <source>
        <dbReference type="ARBA" id="ARBA00023295"/>
    </source>
</evidence>
<evidence type="ECO:0000313" key="7">
    <source>
        <dbReference type="Proteomes" id="UP000060345"/>
    </source>
</evidence>
<keyword evidence="2" id="KW-0326">Glycosidase</keyword>
<protein>
    <submittedName>
        <fullName evidence="5">Alpha-amylase</fullName>
    </submittedName>
    <submittedName>
        <fullName evidence="6">Glycoside hydrolase family 13 protein</fullName>
    </submittedName>
</protein>
<keyword evidence="3" id="KW-0732">Signal</keyword>
<dbReference type="InterPro" id="IPR014756">
    <property type="entry name" value="Ig_E-set"/>
</dbReference>
<evidence type="ECO:0000256" key="3">
    <source>
        <dbReference type="SAM" id="SignalP"/>
    </source>
</evidence>
<evidence type="ECO:0000259" key="4">
    <source>
        <dbReference type="SMART" id="SM00642"/>
    </source>
</evidence>
<keyword evidence="8" id="KW-1185">Reference proteome</keyword>
<dbReference type="Proteomes" id="UP000682005">
    <property type="component" value="Chromosome 1"/>
</dbReference>
<organism evidence="5 7">
    <name type="scientific">Prevotella fusca JCM 17724</name>
    <dbReference type="NCBI Taxonomy" id="1236517"/>
    <lineage>
        <taxon>Bacteria</taxon>
        <taxon>Pseudomonadati</taxon>
        <taxon>Bacteroidota</taxon>
        <taxon>Bacteroidia</taxon>
        <taxon>Bacteroidales</taxon>
        <taxon>Prevotellaceae</taxon>
        <taxon>Prevotella</taxon>
    </lineage>
</organism>
<dbReference type="InterPro" id="IPR013780">
    <property type="entry name" value="Glyco_hydro_b"/>
</dbReference>
<dbReference type="InterPro" id="IPR017853">
    <property type="entry name" value="GH"/>
</dbReference>
<dbReference type="STRING" id="1236517.ADJ77_05600"/>
<dbReference type="Gene3D" id="2.60.40.1180">
    <property type="entry name" value="Golgi alpha-mannosidase II"/>
    <property type="match status" value="1"/>
</dbReference>
<sequence length="659" mass="75482">MNLKEITNYPNLPLFQKGWKILLFLLLLSSPMTAHNSTASSKKANNRTAAPNVTRIDPTNWYADMQDPTLQLMVYGKDIKFADVSVDYPNVKIDSLVRLDSPNYLLIYLNLKGAKPGDIVLTFSNKNGKKTTQKFQLKAREMAGAERKGFDISDVLYMLMPDRFANGNPKNDIIKGMEDQLCNRNEPSLRHGGDLEGLRQHLDYFTDLGVTALWFTPVLENDRPADDGKYSTYHGYATTDYYRVDPRFGTNEEYKALIDECHKKGLKVVMDMIFNHCGDYHPWAKGTRIDENGKTIKDYPSKDWFNSPNYGLQTSYKLTPVLDPYASKVDMAETVDGWFVSSMPDLNQRNPHVIKYLIQNSIWWIETVGIDGIRMDTYPYADRKAMAEWMKVLDKEYPNFNTVGETWVTEPAYTAAWQKDSKLSDINSYLKTVMDFAFFDRLSQAKNEETDDWWKGWNRIYNSLCYDYLYTDPSSVMAFIENHDTDRFLGNSKDSTTLKQAYALLLTMKRIPQLYYGTEILMNGTKEKTDGNVRQDFPGGFPGDKVNKFTREGRTKAENTMFDWTSRLLHWRQNNDVIINGSQTQFIPHHGVYVLARQHNGKTVLTILNGKKADNQVDVARYAEVIGSHTTATDVLTGATIDLTKNIPLGQRQAMVLSF</sequence>
<dbReference type="InterPro" id="IPR013783">
    <property type="entry name" value="Ig-like_fold"/>
</dbReference>
<dbReference type="CDD" id="cd11340">
    <property type="entry name" value="AmyAc_bac_CMD_like_3"/>
    <property type="match status" value="1"/>
</dbReference>
<keyword evidence="1 6" id="KW-0378">Hydrolase</keyword>
<feature type="signal peptide" evidence="3">
    <location>
        <begin position="1"/>
        <end position="34"/>
    </location>
</feature>
<dbReference type="PANTHER" id="PTHR10357">
    <property type="entry name" value="ALPHA-AMYLASE FAMILY MEMBER"/>
    <property type="match status" value="1"/>
</dbReference>
<dbReference type="Gene3D" id="3.20.20.80">
    <property type="entry name" value="Glycosidases"/>
    <property type="match status" value="1"/>
</dbReference>
<dbReference type="Proteomes" id="UP000060345">
    <property type="component" value="Chromosome 1"/>
</dbReference>
<dbReference type="AlphaFoldDB" id="A0A0K1NK63"/>
<evidence type="ECO:0000313" key="5">
    <source>
        <dbReference type="EMBL" id="AKU69278.1"/>
    </source>
</evidence>
<dbReference type="eggNOG" id="COG0366">
    <property type="taxonomic scope" value="Bacteria"/>
</dbReference>
<dbReference type="GO" id="GO:0005975">
    <property type="term" value="P:carbohydrate metabolic process"/>
    <property type="evidence" value="ECO:0007669"/>
    <property type="project" value="InterPro"/>
</dbReference>
<dbReference type="EMBL" id="CP072370">
    <property type="protein sequence ID" value="QUB86906.1"/>
    <property type="molecule type" value="Genomic_DNA"/>
</dbReference>
<dbReference type="InterPro" id="IPR006047">
    <property type="entry name" value="GH13_cat_dom"/>
</dbReference>
<feature type="domain" description="Glycosyl hydrolase family 13 catalytic" evidence="4">
    <location>
        <begin position="158"/>
        <end position="572"/>
    </location>
</feature>
<dbReference type="InterPro" id="IPR019492">
    <property type="entry name" value="Cyclo-malto-dextrinase_C"/>
</dbReference>
<dbReference type="PANTHER" id="PTHR10357:SF210">
    <property type="entry name" value="MALTODEXTRIN GLUCOSIDASE"/>
    <property type="match status" value="1"/>
</dbReference>
<dbReference type="KEGG" id="pfus:ADJ77_05600"/>
<dbReference type="Pfam" id="PF00128">
    <property type="entry name" value="Alpha-amylase"/>
    <property type="match status" value="1"/>
</dbReference>
<dbReference type="Pfam" id="PF10438">
    <property type="entry name" value="Cyc-maltodext_C"/>
    <property type="match status" value="1"/>
</dbReference>
<dbReference type="Pfam" id="PF09087">
    <property type="entry name" value="Cyc-maltodext_N"/>
    <property type="match status" value="1"/>
</dbReference>
<dbReference type="SUPFAM" id="SSF51445">
    <property type="entry name" value="(Trans)glycosidases"/>
    <property type="match status" value="1"/>
</dbReference>
<dbReference type="RefSeq" id="WP_050696119.1">
    <property type="nucleotide sequence ID" value="NZ_CP012074.1"/>
</dbReference>
<feature type="chain" id="PRO_5044544533" evidence="3">
    <location>
        <begin position="35"/>
        <end position="659"/>
    </location>
</feature>
<dbReference type="InterPro" id="IPR015171">
    <property type="entry name" value="Cyc-maltodext_N"/>
</dbReference>
<dbReference type="SUPFAM" id="SSF51011">
    <property type="entry name" value="Glycosyl hydrolase domain"/>
    <property type="match status" value="1"/>
</dbReference>
<evidence type="ECO:0000313" key="6">
    <source>
        <dbReference type="EMBL" id="QUB86906.1"/>
    </source>
</evidence>
<reference evidence="6 8" key="2">
    <citation type="submission" date="2021-03" db="EMBL/GenBank/DDBJ databases">
        <title>Human Oral Microbial Genomes.</title>
        <authorList>
            <person name="Johnston C.D."/>
            <person name="Chen T."/>
            <person name="Dewhirst F.E."/>
        </authorList>
    </citation>
    <scope>NUCLEOTIDE SEQUENCE [LARGE SCALE GENOMIC DNA]</scope>
    <source>
        <strain evidence="6 8">W1435</strain>
    </source>
</reference>
<evidence type="ECO:0000313" key="8">
    <source>
        <dbReference type="Proteomes" id="UP000682005"/>
    </source>
</evidence>
<dbReference type="SUPFAM" id="SSF81296">
    <property type="entry name" value="E set domains"/>
    <property type="match status" value="1"/>
</dbReference>
<evidence type="ECO:0000256" key="1">
    <source>
        <dbReference type="ARBA" id="ARBA00022801"/>
    </source>
</evidence>
<dbReference type="GO" id="GO:0016798">
    <property type="term" value="F:hydrolase activity, acting on glycosyl bonds"/>
    <property type="evidence" value="ECO:0007669"/>
    <property type="project" value="UniProtKB-KW"/>
</dbReference>
<proteinExistence type="predicted"/>
<dbReference type="SMART" id="SM00642">
    <property type="entry name" value="Aamy"/>
    <property type="match status" value="1"/>
</dbReference>
<dbReference type="Gene3D" id="2.60.40.10">
    <property type="entry name" value="Immunoglobulins"/>
    <property type="match status" value="1"/>
</dbReference>
<accession>A0A0K1NK63</accession>
<reference evidence="5 7" key="1">
    <citation type="submission" date="2015-07" db="EMBL/GenBank/DDBJ databases">
        <authorList>
            <person name="Noorani M."/>
        </authorList>
    </citation>
    <scope>NUCLEOTIDE SEQUENCE [LARGE SCALE GENOMIC DNA]</scope>
    <source>
        <strain evidence="5 7">W1435</strain>
    </source>
</reference>
<gene>
    <name evidence="5" type="ORF">ADJ77_05600</name>
    <name evidence="6" type="ORF">J5A51_12675</name>
</gene>
<name>A0A0K1NK63_9BACT</name>